<dbReference type="Proteomes" id="UP001064971">
    <property type="component" value="Plasmid pDAETH-1"/>
</dbReference>
<feature type="domain" description="Argininosuccinate lyase C-terminal" evidence="6">
    <location>
        <begin position="351"/>
        <end position="419"/>
    </location>
</feature>
<dbReference type="GO" id="GO:0016829">
    <property type="term" value="F:lyase activity"/>
    <property type="evidence" value="ECO:0007669"/>
    <property type="project" value="UniProtKB-KW"/>
</dbReference>
<geneLocation type="plasmid" evidence="7 8">
    <name>pDAETH-1</name>
</geneLocation>
<dbReference type="RefSeq" id="WP_264777960.1">
    <property type="nucleotide sequence ID" value="NZ_AP026561.1"/>
</dbReference>
<dbReference type="InterPro" id="IPR020557">
    <property type="entry name" value="Fumarate_lyase_CS"/>
</dbReference>
<dbReference type="Pfam" id="PF00206">
    <property type="entry name" value="Lyase_1"/>
    <property type="match status" value="1"/>
</dbReference>
<dbReference type="PROSITE" id="PS00163">
    <property type="entry name" value="FUMARATE_LYASES"/>
    <property type="match status" value="1"/>
</dbReference>
<evidence type="ECO:0000256" key="2">
    <source>
        <dbReference type="ARBA" id="ARBA00012338"/>
    </source>
</evidence>
<dbReference type="Pfam" id="PF14698">
    <property type="entry name" value="ASL_C2"/>
    <property type="match status" value="1"/>
</dbReference>
<evidence type="ECO:0000256" key="4">
    <source>
        <dbReference type="NCBIfam" id="TIGR00838"/>
    </source>
</evidence>
<gene>
    <name evidence="7" type="primary">argH2</name>
    <name evidence="7" type="ORF">DAETH_34500</name>
</gene>
<keyword evidence="8" id="KW-1185">Reference proteome</keyword>
<dbReference type="InterPro" id="IPR009049">
    <property type="entry name" value="Argininosuccinate_lyase"/>
</dbReference>
<dbReference type="PRINTS" id="PR00149">
    <property type="entry name" value="FUMRATELYASE"/>
</dbReference>
<dbReference type="InterPro" id="IPR022761">
    <property type="entry name" value="Fumarate_lyase_N"/>
</dbReference>
<keyword evidence="7" id="KW-0614">Plasmid</keyword>
<evidence type="ECO:0000313" key="7">
    <source>
        <dbReference type="EMBL" id="BDP43481.1"/>
    </source>
</evidence>
<feature type="domain" description="Fumarate lyase N-terminal" evidence="5">
    <location>
        <begin position="87"/>
        <end position="285"/>
    </location>
</feature>
<proteinExistence type="predicted"/>
<keyword evidence="7" id="KW-0456">Lyase</keyword>
<name>A0ABN6RNW3_9DEIO</name>
<dbReference type="PANTHER" id="PTHR43814:SF1">
    <property type="entry name" value="ARGININOSUCCINATE LYASE"/>
    <property type="match status" value="1"/>
</dbReference>
<dbReference type="InterPro" id="IPR024083">
    <property type="entry name" value="Fumarase/histidase_N"/>
</dbReference>
<reference evidence="7" key="1">
    <citation type="submission" date="2022-07" db="EMBL/GenBank/DDBJ databases">
        <title>Complete Genome Sequence of the Radioresistant Bacterium Deinococcus aetherius ST0316, Isolated from the Air Dust collected in Lower Stratosphere above Japan.</title>
        <authorList>
            <person name="Satoh K."/>
            <person name="Hagiwara K."/>
            <person name="Katsumata K."/>
            <person name="Kubo A."/>
            <person name="Yokobori S."/>
            <person name="Yamagishi A."/>
            <person name="Oono Y."/>
            <person name="Narumi I."/>
        </authorList>
    </citation>
    <scope>NUCLEOTIDE SEQUENCE</scope>
    <source>
        <strain evidence="7">ST0316</strain>
        <plasmid evidence="7">pDAETH-1</plasmid>
    </source>
</reference>
<evidence type="ECO:0000256" key="1">
    <source>
        <dbReference type="ARBA" id="ARBA00004941"/>
    </source>
</evidence>
<sequence length="479" mass="52084">MWHDTYLSTVLGPDYAHARAHLLPHLFDALTAHALMLDAQGVSQADRAVAGLRVLRRDPFPPHDPCVEDVFFALDQRLAEWDAGAAGALRTALSRNDLDMTLYRLSAREHLLDALRRLLTLRGTLLDLAGREVETVIVAYTHHQPAQPTTLAHYLAAVENVLSRDTERFLGALTRVNLSPMGAVALAGTSFPTDRALTARLLAFDRPVENTYDAVSTSDWQVELAGVVTAAATTLSRTLYDLLLWASRGLISLQHGLTQGSSIMPQKRNPVALEHARAKLGKAVGSAQSVVLCAHNIPFGDVNDPGTDVQPPLHAMWQEFGEAVDLLSAALADPRIARAAWRREAEEGDAMVTELADTLARQGGRGFREAHATVKALLARLEASERGVTSTTVEDLHALGVSLSEEELRSALDPAAFVARRTTLGGPAPSVMRPAIAAARTRLEGDWQRQETYLRRFAEARAHLEGDRNHVSLTHASGE</sequence>
<dbReference type="InterPro" id="IPR008948">
    <property type="entry name" value="L-Aspartase-like"/>
</dbReference>
<dbReference type="Gene3D" id="1.10.40.30">
    <property type="entry name" value="Fumarase/aspartase (C-terminal domain)"/>
    <property type="match status" value="1"/>
</dbReference>
<comment type="pathway">
    <text evidence="1">Amino-acid biosynthesis; L-arginine biosynthesis; L-arginine from L-ornithine and carbamoyl phosphate: step 3/3.</text>
</comment>
<dbReference type="InterPro" id="IPR000362">
    <property type="entry name" value="Fumarate_lyase_fam"/>
</dbReference>
<accession>A0ABN6RNW3</accession>
<evidence type="ECO:0000313" key="8">
    <source>
        <dbReference type="Proteomes" id="UP001064971"/>
    </source>
</evidence>
<dbReference type="InterPro" id="IPR029419">
    <property type="entry name" value="Arg_succ_lyase_C"/>
</dbReference>
<keyword evidence="3" id="KW-0028">Amino-acid biosynthesis</keyword>
<organism evidence="7 8">
    <name type="scientific">Deinococcus aetherius</name>
    <dbReference type="NCBI Taxonomy" id="200252"/>
    <lineage>
        <taxon>Bacteria</taxon>
        <taxon>Thermotogati</taxon>
        <taxon>Deinococcota</taxon>
        <taxon>Deinococci</taxon>
        <taxon>Deinococcales</taxon>
        <taxon>Deinococcaceae</taxon>
        <taxon>Deinococcus</taxon>
    </lineage>
</organism>
<dbReference type="PANTHER" id="PTHR43814">
    <property type="entry name" value="ARGININOSUCCINATE LYASE"/>
    <property type="match status" value="1"/>
</dbReference>
<dbReference type="Gene3D" id="1.10.275.10">
    <property type="entry name" value="Fumarase/aspartase (N-terminal domain)"/>
    <property type="match status" value="1"/>
</dbReference>
<dbReference type="Gene3D" id="1.20.200.10">
    <property type="entry name" value="Fumarase/aspartase (Central domain)"/>
    <property type="match status" value="1"/>
</dbReference>
<dbReference type="SUPFAM" id="SSF48557">
    <property type="entry name" value="L-aspartase-like"/>
    <property type="match status" value="1"/>
</dbReference>
<protein>
    <recommendedName>
        <fullName evidence="2 4">Argininosuccinate lyase</fullName>
        <ecNumber evidence="2 4">4.3.2.1</ecNumber>
    </recommendedName>
</protein>
<dbReference type="NCBIfam" id="TIGR00838">
    <property type="entry name" value="argH"/>
    <property type="match status" value="1"/>
</dbReference>
<keyword evidence="3" id="KW-0055">Arginine biosynthesis</keyword>
<evidence type="ECO:0000259" key="5">
    <source>
        <dbReference type="Pfam" id="PF00206"/>
    </source>
</evidence>
<dbReference type="PRINTS" id="PR00145">
    <property type="entry name" value="ARGSUCLYASE"/>
</dbReference>
<evidence type="ECO:0000256" key="3">
    <source>
        <dbReference type="ARBA" id="ARBA00022571"/>
    </source>
</evidence>
<evidence type="ECO:0000259" key="6">
    <source>
        <dbReference type="Pfam" id="PF14698"/>
    </source>
</evidence>
<dbReference type="EMBL" id="AP026561">
    <property type="protein sequence ID" value="BDP43481.1"/>
    <property type="molecule type" value="Genomic_DNA"/>
</dbReference>
<dbReference type="EC" id="4.3.2.1" evidence="2 4"/>